<reference evidence="2" key="1">
    <citation type="submission" date="2017-06" db="EMBL/GenBank/DDBJ databases">
        <authorList>
            <person name="Varghese N."/>
            <person name="Submissions S."/>
        </authorList>
    </citation>
    <scope>NUCLEOTIDE SEQUENCE [LARGE SCALE GENOMIC DNA]</scope>
    <source>
        <strain evidence="2">DSM 137</strain>
    </source>
</reference>
<organism evidence="1 2">
    <name type="scientific">Rhodoblastus acidophilus</name>
    <name type="common">Rhodopseudomonas acidophila</name>
    <dbReference type="NCBI Taxonomy" id="1074"/>
    <lineage>
        <taxon>Bacteria</taxon>
        <taxon>Pseudomonadati</taxon>
        <taxon>Pseudomonadota</taxon>
        <taxon>Alphaproteobacteria</taxon>
        <taxon>Hyphomicrobiales</taxon>
        <taxon>Rhodoblastaceae</taxon>
        <taxon>Rhodoblastus</taxon>
    </lineage>
</organism>
<evidence type="ECO:0000313" key="1">
    <source>
        <dbReference type="EMBL" id="SNB70733.1"/>
    </source>
</evidence>
<dbReference type="Proteomes" id="UP000198418">
    <property type="component" value="Unassembled WGS sequence"/>
</dbReference>
<protein>
    <submittedName>
        <fullName evidence="1">Uncharacterized protein</fullName>
    </submittedName>
</protein>
<keyword evidence="2" id="KW-1185">Reference proteome</keyword>
<dbReference type="EMBL" id="FYDG01000004">
    <property type="protein sequence ID" value="SNB70733.1"/>
    <property type="molecule type" value="Genomic_DNA"/>
</dbReference>
<sequence length="141" mass="15571">MRLALVLILVAAALGWWGWSRPVRPAPELIAGLSAEGLSGAPCPARSIYEQDARRKRGPQPSSVFALRLREKFPLGTPGEILRETLTAEGFETVTPCANDDSVLGARWRGRTWGAPDAYVYWRVDLNEKLIFLDGHVSRAD</sequence>
<proteinExistence type="predicted"/>
<evidence type="ECO:0000313" key="2">
    <source>
        <dbReference type="Proteomes" id="UP000198418"/>
    </source>
</evidence>
<accession>A0A212REG9</accession>
<dbReference type="OrthoDB" id="8454697at2"/>
<dbReference type="RefSeq" id="WP_088520492.1">
    <property type="nucleotide sequence ID" value="NZ_FYDG01000004.1"/>
</dbReference>
<gene>
    <name evidence="1" type="ORF">SAMN06265338_10414</name>
</gene>
<dbReference type="AlphaFoldDB" id="A0A212REG9"/>
<name>A0A212REG9_RHOAC</name>